<dbReference type="OrthoDB" id="9797950at2"/>
<feature type="transmembrane region" description="Helical" evidence="1">
    <location>
        <begin position="77"/>
        <end position="97"/>
    </location>
</feature>
<keyword evidence="1" id="KW-0812">Transmembrane</keyword>
<proteinExistence type="predicted"/>
<evidence type="ECO:0000256" key="1">
    <source>
        <dbReference type="SAM" id="Phobius"/>
    </source>
</evidence>
<accession>A0A086A9M7</accession>
<dbReference type="Gene3D" id="3.40.50.11350">
    <property type="match status" value="1"/>
</dbReference>
<reference evidence="2 3" key="1">
    <citation type="submission" date="2014-07" db="EMBL/GenBank/DDBJ databases">
        <title>Genome of Chryseobacterium soli DSM 19298.</title>
        <authorList>
            <person name="Stropko S.J."/>
            <person name="Pipes S.E."/>
            <person name="Newman J."/>
        </authorList>
    </citation>
    <scope>NUCLEOTIDE SEQUENCE [LARGE SCALE GENOMIC DNA]</scope>
    <source>
        <strain evidence="2 3">DSM 19298</strain>
    </source>
</reference>
<gene>
    <name evidence="2" type="ORF">IW15_06240</name>
</gene>
<keyword evidence="1" id="KW-0472">Membrane</keyword>
<dbReference type="STRING" id="445961.IW15_06240"/>
<dbReference type="RefSeq" id="WP_034710039.1">
    <property type="nucleotide sequence ID" value="NZ_JPRH01000002.1"/>
</dbReference>
<dbReference type="EMBL" id="JPRH01000002">
    <property type="protein sequence ID" value="KFF13391.1"/>
    <property type="molecule type" value="Genomic_DNA"/>
</dbReference>
<comment type="caution">
    <text evidence="2">The sequence shown here is derived from an EMBL/GenBank/DDBJ whole genome shotgun (WGS) entry which is preliminary data.</text>
</comment>
<sequence>MTLKELLRKNKQIKELYHFYLESIYDIRNYRYKKIVKKLLHNSDELDLAIANIKKIASSSEKKTYYIIRRDNSSIGLLTYVSLFLGHIAYAIAKGYIPVVDMQNFHSIYLNEEDFGKKNAWEFYFKQPLNSNLDDIYKAGNYVLSPTKMQPLSPFINSVFDRDESIFWKKICENFIHLSDQANSYIQDEYINLINGKKVLGLLYRGTDYTKMKPYGHPIQPDIDTFISKIEELIAQWGEFDYIYIATEEKAAVNKLKEKFPNKILENKRVYYDDLNVDFLFEASFNRENDRYLKGIEYLSSIYILSKCNSFIGGLCAGTYATNFMNSTDFENKFFFDLGKY</sequence>
<keyword evidence="3" id="KW-1185">Reference proteome</keyword>
<name>A0A086A9M7_9FLAO</name>
<dbReference type="AlphaFoldDB" id="A0A086A9M7"/>
<dbReference type="eggNOG" id="ENOG50338H7">
    <property type="taxonomic scope" value="Bacteria"/>
</dbReference>
<organism evidence="2 3">
    <name type="scientific">Chryseobacterium soli</name>
    <dbReference type="NCBI Taxonomy" id="445961"/>
    <lineage>
        <taxon>Bacteria</taxon>
        <taxon>Pseudomonadati</taxon>
        <taxon>Bacteroidota</taxon>
        <taxon>Flavobacteriia</taxon>
        <taxon>Flavobacteriales</taxon>
        <taxon>Weeksellaceae</taxon>
        <taxon>Chryseobacterium group</taxon>
        <taxon>Chryseobacterium</taxon>
    </lineage>
</organism>
<protein>
    <submittedName>
        <fullName evidence="2">Uncharacterized protein</fullName>
    </submittedName>
</protein>
<evidence type="ECO:0000313" key="3">
    <source>
        <dbReference type="Proteomes" id="UP000028705"/>
    </source>
</evidence>
<keyword evidence="1" id="KW-1133">Transmembrane helix</keyword>
<dbReference type="Proteomes" id="UP000028705">
    <property type="component" value="Unassembled WGS sequence"/>
</dbReference>
<evidence type="ECO:0000313" key="2">
    <source>
        <dbReference type="EMBL" id="KFF13391.1"/>
    </source>
</evidence>